<dbReference type="VEuPathDB" id="FungiDB:BD410DRAFT_716233"/>
<organism evidence="3 4">
    <name type="scientific">Rickenella mellea</name>
    <dbReference type="NCBI Taxonomy" id="50990"/>
    <lineage>
        <taxon>Eukaryota</taxon>
        <taxon>Fungi</taxon>
        <taxon>Dikarya</taxon>
        <taxon>Basidiomycota</taxon>
        <taxon>Agaricomycotina</taxon>
        <taxon>Agaricomycetes</taxon>
        <taxon>Hymenochaetales</taxon>
        <taxon>Rickenellaceae</taxon>
        <taxon>Rickenella</taxon>
    </lineage>
</organism>
<protein>
    <recommendedName>
        <fullName evidence="2">Alpha-ketoglutarate-dependent dioxygenase AlkB-like domain-containing protein</fullName>
    </recommendedName>
</protein>
<feature type="binding site" evidence="1">
    <location>
        <position position="109"/>
    </location>
    <ligand>
        <name>2-oxoglutarate</name>
        <dbReference type="ChEBI" id="CHEBI:16810"/>
    </ligand>
</feature>
<dbReference type="InterPro" id="IPR032852">
    <property type="entry name" value="ALKBH2"/>
</dbReference>
<evidence type="ECO:0000313" key="4">
    <source>
        <dbReference type="Proteomes" id="UP000294933"/>
    </source>
</evidence>
<dbReference type="AlphaFoldDB" id="A0A4Y7QF30"/>
<keyword evidence="4" id="KW-1185">Reference proteome</keyword>
<dbReference type="InterPro" id="IPR027450">
    <property type="entry name" value="AlkB-like"/>
</dbReference>
<reference evidence="3 4" key="1">
    <citation type="submission" date="2018-06" db="EMBL/GenBank/DDBJ databases">
        <title>A transcriptomic atlas of mushroom development highlights an independent origin of complex multicellularity.</title>
        <authorList>
            <consortium name="DOE Joint Genome Institute"/>
            <person name="Krizsan K."/>
            <person name="Almasi E."/>
            <person name="Merenyi Z."/>
            <person name="Sahu N."/>
            <person name="Viragh M."/>
            <person name="Koszo T."/>
            <person name="Mondo S."/>
            <person name="Kiss B."/>
            <person name="Balint B."/>
            <person name="Kues U."/>
            <person name="Barry K."/>
            <person name="Hegedus J.C."/>
            <person name="Henrissat B."/>
            <person name="Johnson J."/>
            <person name="Lipzen A."/>
            <person name="Ohm R."/>
            <person name="Nagy I."/>
            <person name="Pangilinan J."/>
            <person name="Yan J."/>
            <person name="Xiong Y."/>
            <person name="Grigoriev I.V."/>
            <person name="Hibbett D.S."/>
            <person name="Nagy L.G."/>
        </authorList>
    </citation>
    <scope>NUCLEOTIDE SEQUENCE [LARGE SCALE GENOMIC DNA]</scope>
    <source>
        <strain evidence="3 4">SZMC22713</strain>
    </source>
</reference>
<dbReference type="STRING" id="50990.A0A4Y7QF30"/>
<gene>
    <name evidence="3" type="ORF">BD410DRAFT_716233</name>
</gene>
<proteinExistence type="predicted"/>
<dbReference type="Proteomes" id="UP000294933">
    <property type="component" value="Unassembled WGS sequence"/>
</dbReference>
<dbReference type="OrthoDB" id="2163491at2759"/>
<dbReference type="GO" id="GO:0051747">
    <property type="term" value="F:cytosine C-5 DNA demethylase activity"/>
    <property type="evidence" value="ECO:0007669"/>
    <property type="project" value="TreeGrafter"/>
</dbReference>
<evidence type="ECO:0000313" key="3">
    <source>
        <dbReference type="EMBL" id="TDL25966.1"/>
    </source>
</evidence>
<dbReference type="GO" id="GO:0035516">
    <property type="term" value="F:broad specificity oxidative DNA demethylase activity"/>
    <property type="evidence" value="ECO:0007669"/>
    <property type="project" value="TreeGrafter"/>
</dbReference>
<dbReference type="GO" id="GO:0006307">
    <property type="term" value="P:DNA alkylation repair"/>
    <property type="evidence" value="ECO:0007669"/>
    <property type="project" value="TreeGrafter"/>
</dbReference>
<dbReference type="PANTHER" id="PTHR31573">
    <property type="entry name" value="ALPHA-KETOGLUTARATE-DEPENDENT DIOXYGENASE ALKB HOMOLOG 2"/>
    <property type="match status" value="1"/>
</dbReference>
<feature type="binding site" evidence="1">
    <location>
        <position position="118"/>
    </location>
    <ligand>
        <name>2-oxoglutarate</name>
        <dbReference type="ChEBI" id="CHEBI:16810"/>
    </ligand>
</feature>
<dbReference type="InterPro" id="IPR037151">
    <property type="entry name" value="AlkB-like_sf"/>
</dbReference>
<dbReference type="Gene3D" id="2.60.120.590">
    <property type="entry name" value="Alpha-ketoglutarate-dependent dioxygenase AlkB-like"/>
    <property type="match status" value="1"/>
</dbReference>
<dbReference type="PANTHER" id="PTHR31573:SF4">
    <property type="entry name" value="FE2OG DIOXYGENASE DOMAIN-CONTAINING PROTEIN"/>
    <property type="match status" value="1"/>
</dbReference>
<dbReference type="EMBL" id="ML170162">
    <property type="protein sequence ID" value="TDL25966.1"/>
    <property type="molecule type" value="Genomic_DNA"/>
</dbReference>
<feature type="domain" description="Alpha-ketoglutarate-dependent dioxygenase AlkB-like" evidence="2">
    <location>
        <begin position="42"/>
        <end position="190"/>
    </location>
</feature>
<name>A0A4Y7QF30_9AGAM</name>
<accession>A0A4Y7QF30</accession>
<dbReference type="GO" id="GO:0008198">
    <property type="term" value="F:ferrous iron binding"/>
    <property type="evidence" value="ECO:0007669"/>
    <property type="project" value="TreeGrafter"/>
</dbReference>
<evidence type="ECO:0000259" key="2">
    <source>
        <dbReference type="Pfam" id="PF13532"/>
    </source>
</evidence>
<sequence length="244" mass="27729">MNSGFIHLILGNPIVNRTANNIFELYQEEAFKRPFFRRYPLQSVRGRMLTNYFSQNSGVPYKYIAGTGNTTPFEHAPQAVNEALQLIKDRARLAVGKSVDFNEVLSAAYMEKQKMSFHSDSEPGLGTVLSSLSLGSEALMHFRLRAKFKDVKRAKGHSQNELTIRLRHGDVLVMQGQDIQDKYEHTVVPTNFRIAATARFIDATGRLSQFPDDFQDDSSPHMESDFIPTYPINKYNNPHDTLAR</sequence>
<feature type="binding site" evidence="1">
    <location>
        <position position="185"/>
    </location>
    <ligand>
        <name>2-oxoglutarate</name>
        <dbReference type="ChEBI" id="CHEBI:16810"/>
    </ligand>
</feature>
<evidence type="ECO:0000256" key="1">
    <source>
        <dbReference type="PIRSR" id="PIRSR632852-1"/>
    </source>
</evidence>
<dbReference type="Pfam" id="PF13532">
    <property type="entry name" value="2OG-FeII_Oxy_2"/>
    <property type="match status" value="1"/>
</dbReference>
<dbReference type="SUPFAM" id="SSF51197">
    <property type="entry name" value="Clavaminate synthase-like"/>
    <property type="match status" value="1"/>
</dbReference>